<evidence type="ECO:0000313" key="2">
    <source>
        <dbReference type="EMBL" id="MBB4919014.1"/>
    </source>
</evidence>
<sequence length="68" mass="7064">MDQVDLGGASWRKATASGDNGQCVEVATNLPGVVAVRDSKDPSGPALAFTPAQWRSFIGRVNTGAFDV</sequence>
<dbReference type="Proteomes" id="UP000552644">
    <property type="component" value="Unassembled WGS sequence"/>
</dbReference>
<evidence type="ECO:0000259" key="1">
    <source>
        <dbReference type="Pfam" id="PF04149"/>
    </source>
</evidence>
<dbReference type="EMBL" id="JACHJP010000008">
    <property type="protein sequence ID" value="MBB4919014.1"/>
    <property type="molecule type" value="Genomic_DNA"/>
</dbReference>
<comment type="caution">
    <text evidence="2">The sequence shown here is derived from an EMBL/GenBank/DDBJ whole genome shotgun (WGS) entry which is preliminary data.</text>
</comment>
<proteinExistence type="predicted"/>
<evidence type="ECO:0000313" key="3">
    <source>
        <dbReference type="Proteomes" id="UP000552644"/>
    </source>
</evidence>
<name>A0A7W7QSP2_9ACTN</name>
<dbReference type="AlphaFoldDB" id="A0A7W7QSP2"/>
<keyword evidence="3" id="KW-1185">Reference proteome</keyword>
<organism evidence="2 3">
    <name type="scientific">Streptosporangium saharense</name>
    <dbReference type="NCBI Taxonomy" id="1706840"/>
    <lineage>
        <taxon>Bacteria</taxon>
        <taxon>Bacillati</taxon>
        <taxon>Actinomycetota</taxon>
        <taxon>Actinomycetes</taxon>
        <taxon>Streptosporangiales</taxon>
        <taxon>Streptosporangiaceae</taxon>
        <taxon>Streptosporangium</taxon>
    </lineage>
</organism>
<dbReference type="RefSeq" id="WP_184720799.1">
    <property type="nucleotide sequence ID" value="NZ_JACHJP010000008.1"/>
</dbReference>
<gene>
    <name evidence="2" type="ORF">FHS44_006150</name>
</gene>
<feature type="domain" description="DUF397" evidence="1">
    <location>
        <begin position="9"/>
        <end position="61"/>
    </location>
</feature>
<reference evidence="2 3" key="1">
    <citation type="submission" date="2020-08" db="EMBL/GenBank/DDBJ databases">
        <title>Genomic Encyclopedia of Type Strains, Phase III (KMG-III): the genomes of soil and plant-associated and newly described type strains.</title>
        <authorList>
            <person name="Whitman W."/>
        </authorList>
    </citation>
    <scope>NUCLEOTIDE SEQUENCE [LARGE SCALE GENOMIC DNA]</scope>
    <source>
        <strain evidence="2 3">CECT 8840</strain>
    </source>
</reference>
<dbReference type="InterPro" id="IPR007278">
    <property type="entry name" value="DUF397"/>
</dbReference>
<accession>A0A7W7QSP2</accession>
<dbReference type="Pfam" id="PF04149">
    <property type="entry name" value="DUF397"/>
    <property type="match status" value="1"/>
</dbReference>
<protein>
    <recommendedName>
        <fullName evidence="1">DUF397 domain-containing protein</fullName>
    </recommendedName>
</protein>